<evidence type="ECO:0000313" key="2">
    <source>
        <dbReference type="EMBL" id="GCB37241.1"/>
    </source>
</evidence>
<accession>A0A401M0C3</accession>
<comment type="caution">
    <text evidence="2">The sequence shown here is derived from an EMBL/GenBank/DDBJ whole genome shotgun (WGS) entry which is preliminary data.</text>
</comment>
<dbReference type="Proteomes" id="UP000288079">
    <property type="component" value="Unassembled WGS sequence"/>
</dbReference>
<protein>
    <submittedName>
        <fullName evidence="2">Uncharacterized protein</fullName>
    </submittedName>
</protein>
<dbReference type="EMBL" id="BHWB01000022">
    <property type="protein sequence ID" value="GCB37241.1"/>
    <property type="molecule type" value="Genomic_DNA"/>
</dbReference>
<sequence length="55" mass="6394">MDRLNFLKCSLLSLVSPSLLFANEMTEKVIQPLDTENKDKSITPNKKVHYWNKNT</sequence>
<organism evidence="2 3">
    <name type="scientific">Bacteroides faecalis</name>
    <dbReference type="NCBI Taxonomy" id="2447885"/>
    <lineage>
        <taxon>Bacteria</taxon>
        <taxon>Pseudomonadati</taxon>
        <taxon>Bacteroidota</taxon>
        <taxon>Bacteroidia</taxon>
        <taxon>Bacteroidales</taxon>
        <taxon>Bacteroidaceae</taxon>
        <taxon>Bacteroides</taxon>
    </lineage>
</organism>
<name>A0A401M0C3_9BACE</name>
<dbReference type="AlphaFoldDB" id="A0A401M0C3"/>
<evidence type="ECO:0000313" key="3">
    <source>
        <dbReference type="Proteomes" id="UP000288079"/>
    </source>
</evidence>
<reference evidence="2 3" key="1">
    <citation type="submission" date="2018-10" db="EMBL/GenBank/DDBJ databases">
        <title>Draft Genome Sequence of Bacteroides sp. KCTC 15687.</title>
        <authorList>
            <person name="Yu S.Y."/>
            <person name="Kim J.S."/>
            <person name="Oh B.S."/>
            <person name="Park S.H."/>
            <person name="Kang S.W."/>
            <person name="Park J.E."/>
            <person name="Choi S.H."/>
            <person name="Han K.I."/>
            <person name="Lee K.C."/>
            <person name="Eom M.K."/>
            <person name="Suh M.K."/>
            <person name="Lee D.H."/>
            <person name="Yoon H."/>
            <person name="Kim B."/>
            <person name="Yang S.J."/>
            <person name="Lee J.S."/>
            <person name="Lee J.H."/>
        </authorList>
    </citation>
    <scope>NUCLEOTIDE SEQUENCE [LARGE SCALE GENOMIC DNA]</scope>
    <source>
        <strain evidence="2 3">KCTC 15687</strain>
    </source>
</reference>
<feature type="chain" id="PRO_5019301796" evidence="1">
    <location>
        <begin position="23"/>
        <end position="55"/>
    </location>
</feature>
<proteinExistence type="predicted"/>
<keyword evidence="1" id="KW-0732">Signal</keyword>
<gene>
    <name evidence="2" type="ORF">KGMB02408_41860</name>
</gene>
<feature type="signal peptide" evidence="1">
    <location>
        <begin position="1"/>
        <end position="22"/>
    </location>
</feature>
<evidence type="ECO:0000256" key="1">
    <source>
        <dbReference type="SAM" id="SignalP"/>
    </source>
</evidence>
<keyword evidence="3" id="KW-1185">Reference proteome</keyword>